<evidence type="ECO:0000256" key="1">
    <source>
        <dbReference type="SAM" id="Phobius"/>
    </source>
</evidence>
<dbReference type="AlphaFoldDB" id="A0A9P1H030"/>
<name>A0A9P1H030_9PEZI</name>
<dbReference type="OrthoDB" id="2016523at2759"/>
<comment type="caution">
    <text evidence="2">The sequence shown here is derived from an EMBL/GenBank/DDBJ whole genome shotgun (WGS) entry which is preliminary data.</text>
</comment>
<evidence type="ECO:0000313" key="3">
    <source>
        <dbReference type="Proteomes" id="UP000838763"/>
    </source>
</evidence>
<keyword evidence="1" id="KW-1133">Transmembrane helix</keyword>
<dbReference type="Proteomes" id="UP000838763">
    <property type="component" value="Unassembled WGS sequence"/>
</dbReference>
<gene>
    <name evidence="2" type="ORF">PPNO1_LOCUS3249</name>
</gene>
<accession>A0A9P1H030</accession>
<keyword evidence="1" id="KW-0812">Transmembrane</keyword>
<keyword evidence="3" id="KW-1185">Reference proteome</keyword>
<organism evidence="2 3">
    <name type="scientific">Parascedosporium putredinis</name>
    <dbReference type="NCBI Taxonomy" id="1442378"/>
    <lineage>
        <taxon>Eukaryota</taxon>
        <taxon>Fungi</taxon>
        <taxon>Dikarya</taxon>
        <taxon>Ascomycota</taxon>
        <taxon>Pezizomycotina</taxon>
        <taxon>Sordariomycetes</taxon>
        <taxon>Hypocreomycetidae</taxon>
        <taxon>Microascales</taxon>
        <taxon>Microascaceae</taxon>
        <taxon>Parascedosporium</taxon>
    </lineage>
</organism>
<proteinExistence type="predicted"/>
<dbReference type="EMBL" id="CALLCH030000008">
    <property type="protein sequence ID" value="CAI4213499.1"/>
    <property type="molecule type" value="Genomic_DNA"/>
</dbReference>
<evidence type="ECO:0000313" key="2">
    <source>
        <dbReference type="EMBL" id="CAI4213499.1"/>
    </source>
</evidence>
<feature type="transmembrane region" description="Helical" evidence="1">
    <location>
        <begin position="99"/>
        <end position="119"/>
    </location>
</feature>
<sequence length="228" mass="25689">MPLIGHINASTHPIYDEPWLHNVADRILTYRTVEAASEENVRHIEELELARQKTGQPDREKHLLDYTLLLRQCDASGAPPSYGIRRMPRYRAAPTSMKAVMVTPILLAVLSSVAIYFSIGHLTMLSILRVPTARKRGGCCFQGILWPHKNIEPLANFYTEKRIGFVDSLAWDLVSTSEQPLGDEWTVLPAIMQHIGGKSSKETTLAPISRGDDRGRETMEFQLRVEQA</sequence>
<keyword evidence="1" id="KW-0472">Membrane</keyword>
<protein>
    <submittedName>
        <fullName evidence="2">Uncharacterized protein</fullName>
    </submittedName>
</protein>
<reference evidence="2" key="1">
    <citation type="submission" date="2022-11" db="EMBL/GenBank/DDBJ databases">
        <authorList>
            <person name="Scott C."/>
            <person name="Bruce N."/>
        </authorList>
    </citation>
    <scope>NUCLEOTIDE SEQUENCE</scope>
</reference>